<dbReference type="PANTHER" id="PTHR34980:SF2">
    <property type="entry name" value="INNER MEMBRANE PROTEIN YHAH-RELATED"/>
    <property type="match status" value="1"/>
</dbReference>
<dbReference type="GO" id="GO:0005886">
    <property type="term" value="C:plasma membrane"/>
    <property type="evidence" value="ECO:0007669"/>
    <property type="project" value="TreeGrafter"/>
</dbReference>
<dbReference type="RefSeq" id="WP_133441609.1">
    <property type="nucleotide sequence ID" value="NZ_CP034726.1"/>
</dbReference>
<reference evidence="3" key="1">
    <citation type="submission" date="2018-12" db="EMBL/GenBank/DDBJ databases">
        <title>A new species of lactobacillus.</title>
        <authorList>
            <person name="Jian Y."/>
            <person name="Xin L."/>
            <person name="Hong Z.J."/>
            <person name="Ming L.Z."/>
            <person name="Hong X.Z."/>
        </authorList>
    </citation>
    <scope>NUCLEOTIDE SEQUENCE [LARGE SCALE GENOMIC DNA]</scope>
    <source>
        <strain evidence="3">HSLZ-75</strain>
    </source>
</reference>
<dbReference type="AlphaFoldDB" id="A0A4P6ZKU4"/>
<sequence>MSTRHVNLFKAYQLFWKNYFNFKGNSSRTEYWWPFMWNWLIRFVFLIWALVGHLKGEPHVELTGLVLLLAYCLVALIPCISITIRRYRNAGISVYWIFLTYVAPWVLQAIVHESVGKTWPRIIIENTSAFLEFICFICAIVLALFPTKHD</sequence>
<dbReference type="OrthoDB" id="2285053at2"/>
<dbReference type="EMBL" id="CP034726">
    <property type="protein sequence ID" value="QBP18052.1"/>
    <property type="molecule type" value="Genomic_DNA"/>
</dbReference>
<organism evidence="2 3">
    <name type="scientific">Acetilactobacillus jinshanensis</name>
    <dbReference type="NCBI Taxonomy" id="1720083"/>
    <lineage>
        <taxon>Bacteria</taxon>
        <taxon>Bacillati</taxon>
        <taxon>Bacillota</taxon>
        <taxon>Bacilli</taxon>
        <taxon>Lactobacillales</taxon>
        <taxon>Lactobacillaceae</taxon>
        <taxon>Acetilactobacillus</taxon>
    </lineage>
</organism>
<proteinExistence type="predicted"/>
<evidence type="ECO:0000256" key="1">
    <source>
        <dbReference type="SAM" id="Phobius"/>
    </source>
</evidence>
<dbReference type="PANTHER" id="PTHR34980">
    <property type="entry name" value="INNER MEMBRANE PROTEIN-RELATED-RELATED"/>
    <property type="match status" value="1"/>
</dbReference>
<keyword evidence="3" id="KW-1185">Reference proteome</keyword>
<keyword evidence="1" id="KW-0472">Membrane</keyword>
<feature type="transmembrane region" description="Helical" evidence="1">
    <location>
        <begin position="90"/>
        <end position="111"/>
    </location>
</feature>
<accession>A0A4P6ZKU4</accession>
<keyword evidence="1" id="KW-1133">Transmembrane helix</keyword>
<evidence type="ECO:0000313" key="3">
    <source>
        <dbReference type="Proteomes" id="UP000294321"/>
    </source>
</evidence>
<feature type="transmembrane region" description="Helical" evidence="1">
    <location>
        <begin position="123"/>
        <end position="145"/>
    </location>
</feature>
<gene>
    <name evidence="2" type="ORF">ELX58_02570</name>
</gene>
<dbReference type="InterPro" id="IPR008523">
    <property type="entry name" value="DUF805"/>
</dbReference>
<protein>
    <submittedName>
        <fullName evidence="2">DUF805 domain-containing protein</fullName>
    </submittedName>
</protein>
<dbReference type="KEGG" id="lji:ELX58_02570"/>
<evidence type="ECO:0000313" key="2">
    <source>
        <dbReference type="EMBL" id="QBP18052.1"/>
    </source>
</evidence>
<name>A0A4P6ZKU4_9LACO</name>
<feature type="transmembrane region" description="Helical" evidence="1">
    <location>
        <begin position="31"/>
        <end position="51"/>
    </location>
</feature>
<dbReference type="Proteomes" id="UP000294321">
    <property type="component" value="Chromosome"/>
</dbReference>
<keyword evidence="1" id="KW-0812">Transmembrane</keyword>
<feature type="transmembrane region" description="Helical" evidence="1">
    <location>
        <begin position="63"/>
        <end position="84"/>
    </location>
</feature>
<dbReference type="Pfam" id="PF05656">
    <property type="entry name" value="DUF805"/>
    <property type="match status" value="1"/>
</dbReference>